<keyword evidence="5" id="KW-1185">Reference proteome</keyword>
<protein>
    <submittedName>
        <fullName evidence="4">NUDIX hydrolase</fullName>
    </submittedName>
</protein>
<dbReference type="RefSeq" id="WP_271431021.1">
    <property type="nucleotide sequence ID" value="NZ_JAQIOY010000001.1"/>
</dbReference>
<proteinExistence type="predicted"/>
<dbReference type="InterPro" id="IPR015797">
    <property type="entry name" value="NUDIX_hydrolase-like_dom_sf"/>
</dbReference>
<dbReference type="SUPFAM" id="SSF55811">
    <property type="entry name" value="Nudix"/>
    <property type="match status" value="1"/>
</dbReference>
<feature type="domain" description="Nudix hydrolase" evidence="3">
    <location>
        <begin position="6"/>
        <end position="137"/>
    </location>
</feature>
<comment type="caution">
    <text evidence="4">The sequence shown here is derived from an EMBL/GenBank/DDBJ whole genome shotgun (WGS) entry which is preliminary data.</text>
</comment>
<dbReference type="PANTHER" id="PTHR43736">
    <property type="entry name" value="ADP-RIBOSE PYROPHOSPHATASE"/>
    <property type="match status" value="1"/>
</dbReference>
<accession>A0ABT4XP07</accession>
<organism evidence="4 5">
    <name type="scientific">Thalassococcus lentus</name>
    <dbReference type="NCBI Taxonomy" id="1210524"/>
    <lineage>
        <taxon>Bacteria</taxon>
        <taxon>Pseudomonadati</taxon>
        <taxon>Pseudomonadota</taxon>
        <taxon>Alphaproteobacteria</taxon>
        <taxon>Rhodobacterales</taxon>
        <taxon>Roseobacteraceae</taxon>
        <taxon>Thalassococcus</taxon>
    </lineage>
</organism>
<name>A0ABT4XP07_9RHOB</name>
<dbReference type="PROSITE" id="PS00893">
    <property type="entry name" value="NUDIX_BOX"/>
    <property type="match status" value="1"/>
</dbReference>
<dbReference type="PANTHER" id="PTHR43736:SF1">
    <property type="entry name" value="DIHYDRONEOPTERIN TRIPHOSPHATE DIPHOSPHATASE"/>
    <property type="match status" value="1"/>
</dbReference>
<dbReference type="Gene3D" id="3.90.79.10">
    <property type="entry name" value="Nucleoside Triphosphate Pyrophosphohydrolase"/>
    <property type="match status" value="1"/>
</dbReference>
<gene>
    <name evidence="4" type="ORF">PFY00_02965</name>
</gene>
<dbReference type="InterPro" id="IPR020084">
    <property type="entry name" value="NUDIX_hydrolase_CS"/>
</dbReference>
<keyword evidence="2 4" id="KW-0378">Hydrolase</keyword>
<evidence type="ECO:0000256" key="2">
    <source>
        <dbReference type="ARBA" id="ARBA00022801"/>
    </source>
</evidence>
<comment type="cofactor">
    <cofactor evidence="1">
        <name>Mg(2+)</name>
        <dbReference type="ChEBI" id="CHEBI:18420"/>
    </cofactor>
</comment>
<dbReference type="EMBL" id="JAQIOY010000001">
    <property type="protein sequence ID" value="MDA7423681.1"/>
    <property type="molecule type" value="Genomic_DNA"/>
</dbReference>
<reference evidence="4 5" key="1">
    <citation type="submission" date="2023-01" db="EMBL/GenBank/DDBJ databases">
        <title>Thalassococcus onchidii sp. nov., isolated from a marine invertebrate from the South China Sea.</title>
        <authorList>
            <person name="Xu S."/>
            <person name="Liu Z."/>
            <person name="Xu Y."/>
        </authorList>
    </citation>
    <scope>NUCLEOTIDE SEQUENCE [LARGE SCALE GENOMIC DNA]</scope>
    <source>
        <strain evidence="4 5">KCTC 32084</strain>
    </source>
</reference>
<dbReference type="InterPro" id="IPR000086">
    <property type="entry name" value="NUDIX_hydrolase_dom"/>
</dbReference>
<evidence type="ECO:0000313" key="5">
    <source>
        <dbReference type="Proteomes" id="UP001210720"/>
    </source>
</evidence>
<dbReference type="Pfam" id="PF00293">
    <property type="entry name" value="NUDIX"/>
    <property type="match status" value="1"/>
</dbReference>
<evidence type="ECO:0000259" key="3">
    <source>
        <dbReference type="PROSITE" id="PS51462"/>
    </source>
</evidence>
<dbReference type="Proteomes" id="UP001210720">
    <property type="component" value="Unassembled WGS sequence"/>
</dbReference>
<evidence type="ECO:0000313" key="4">
    <source>
        <dbReference type="EMBL" id="MDA7423681.1"/>
    </source>
</evidence>
<sequence>MWLNNEDFTGAKIMVFAGKDLLVLHRDHTPGISWPGYLDLPGGGREGQESPLHCALRELREELGLTVSEVDTIFAHRRVGETGVSYFYAAHLDHEIRDQVVFGNEGAGWAVMPPSEFAGHPNAIPHFARIVSDYWNAARDQ</sequence>
<dbReference type="GO" id="GO:0016787">
    <property type="term" value="F:hydrolase activity"/>
    <property type="evidence" value="ECO:0007669"/>
    <property type="project" value="UniProtKB-KW"/>
</dbReference>
<evidence type="ECO:0000256" key="1">
    <source>
        <dbReference type="ARBA" id="ARBA00001946"/>
    </source>
</evidence>
<dbReference type="PROSITE" id="PS51462">
    <property type="entry name" value="NUDIX"/>
    <property type="match status" value="1"/>
</dbReference>